<dbReference type="EMBL" id="JARBHB010000006">
    <property type="protein sequence ID" value="KAJ8881998.1"/>
    <property type="molecule type" value="Genomic_DNA"/>
</dbReference>
<evidence type="ECO:0000313" key="2">
    <source>
        <dbReference type="EMBL" id="KAJ8881998.1"/>
    </source>
</evidence>
<name>A0ABQ9HCF8_9NEOP</name>
<comment type="caution">
    <text evidence="2">The sequence shown here is derived from an EMBL/GenBank/DDBJ whole genome shotgun (WGS) entry which is preliminary data.</text>
</comment>
<proteinExistence type="predicted"/>
<evidence type="ECO:0000313" key="3">
    <source>
        <dbReference type="Proteomes" id="UP001159363"/>
    </source>
</evidence>
<evidence type="ECO:0000256" key="1">
    <source>
        <dbReference type="SAM" id="Phobius"/>
    </source>
</evidence>
<sequence length="71" mass="8195">MTWLVVLRLRNARLPHAWIKGEFILLLQFVTSCKDIGSKFITNFFGPYIISKYLGVITVMLHLLGTLRNSE</sequence>
<reference evidence="2 3" key="1">
    <citation type="submission" date="2023-02" db="EMBL/GenBank/DDBJ databases">
        <title>LHISI_Scaffold_Assembly.</title>
        <authorList>
            <person name="Stuart O.P."/>
            <person name="Cleave R."/>
            <person name="Magrath M.J.L."/>
            <person name="Mikheyev A.S."/>
        </authorList>
    </citation>
    <scope>NUCLEOTIDE SEQUENCE [LARGE SCALE GENOMIC DNA]</scope>
    <source>
        <strain evidence="2">Daus_M_001</strain>
        <tissue evidence="2">Leg muscle</tissue>
    </source>
</reference>
<accession>A0ABQ9HCF8</accession>
<gene>
    <name evidence="2" type="ORF">PR048_018486</name>
</gene>
<feature type="transmembrane region" description="Helical" evidence="1">
    <location>
        <begin position="48"/>
        <end position="67"/>
    </location>
</feature>
<dbReference type="Proteomes" id="UP001159363">
    <property type="component" value="Chromosome 5"/>
</dbReference>
<organism evidence="2 3">
    <name type="scientific">Dryococelus australis</name>
    <dbReference type="NCBI Taxonomy" id="614101"/>
    <lineage>
        <taxon>Eukaryota</taxon>
        <taxon>Metazoa</taxon>
        <taxon>Ecdysozoa</taxon>
        <taxon>Arthropoda</taxon>
        <taxon>Hexapoda</taxon>
        <taxon>Insecta</taxon>
        <taxon>Pterygota</taxon>
        <taxon>Neoptera</taxon>
        <taxon>Polyneoptera</taxon>
        <taxon>Phasmatodea</taxon>
        <taxon>Verophasmatodea</taxon>
        <taxon>Anareolatae</taxon>
        <taxon>Phasmatidae</taxon>
        <taxon>Eurycanthinae</taxon>
        <taxon>Dryococelus</taxon>
    </lineage>
</organism>
<keyword evidence="1" id="KW-0472">Membrane</keyword>
<keyword evidence="1" id="KW-0812">Transmembrane</keyword>
<keyword evidence="3" id="KW-1185">Reference proteome</keyword>
<keyword evidence="1" id="KW-1133">Transmembrane helix</keyword>
<protein>
    <submittedName>
        <fullName evidence="2">Uncharacterized protein</fullName>
    </submittedName>
</protein>